<dbReference type="InterPro" id="IPR014014">
    <property type="entry name" value="RNA_helicase_DEAD_Q_motif"/>
</dbReference>
<dbReference type="GO" id="GO:0000027">
    <property type="term" value="P:ribosomal large subunit assembly"/>
    <property type="evidence" value="ECO:0007669"/>
    <property type="project" value="UniProtKB-UniRule"/>
</dbReference>
<dbReference type="GO" id="GO:0016887">
    <property type="term" value="F:ATP hydrolysis activity"/>
    <property type="evidence" value="ECO:0007669"/>
    <property type="project" value="RHEA"/>
</dbReference>
<dbReference type="Pfam" id="PF00270">
    <property type="entry name" value="DEAD"/>
    <property type="match status" value="1"/>
</dbReference>
<dbReference type="Gene3D" id="3.40.50.300">
    <property type="entry name" value="P-loop containing nucleotide triphosphate hydrolases"/>
    <property type="match status" value="2"/>
</dbReference>
<dbReference type="InterPro" id="IPR012677">
    <property type="entry name" value="Nucleotide-bd_a/b_plait_sf"/>
</dbReference>
<dbReference type="Gene3D" id="3.30.70.330">
    <property type="match status" value="1"/>
</dbReference>
<dbReference type="InterPro" id="IPR028619">
    <property type="entry name" value="DEAD_helicase_DbpA"/>
</dbReference>
<dbReference type="RefSeq" id="WP_054875638.1">
    <property type="nucleotide sequence ID" value="NZ_LKET01000035.1"/>
</dbReference>
<name>A0A0P8WMM6_9CLOT</name>
<dbReference type="CDD" id="cd18787">
    <property type="entry name" value="SF2_C_DEAD"/>
    <property type="match status" value="1"/>
</dbReference>
<evidence type="ECO:0000259" key="9">
    <source>
        <dbReference type="PROSITE" id="PS51195"/>
    </source>
</evidence>
<dbReference type="EMBL" id="LKET01000035">
    <property type="protein sequence ID" value="KPU43747.1"/>
    <property type="molecule type" value="Genomic_DNA"/>
</dbReference>
<dbReference type="InterPro" id="IPR050079">
    <property type="entry name" value="DEAD_box_RNA_helicase"/>
</dbReference>
<dbReference type="InterPro" id="IPR000629">
    <property type="entry name" value="RNA-helicase_DEAD-box_CS"/>
</dbReference>
<keyword evidence="5" id="KW-0963">Cytoplasm</keyword>
<dbReference type="PROSITE" id="PS51192">
    <property type="entry name" value="HELICASE_ATP_BIND_1"/>
    <property type="match status" value="1"/>
</dbReference>
<evidence type="ECO:0000256" key="1">
    <source>
        <dbReference type="ARBA" id="ARBA00022741"/>
    </source>
</evidence>
<evidence type="ECO:0000313" key="11">
    <source>
        <dbReference type="Proteomes" id="UP000050326"/>
    </source>
</evidence>
<dbReference type="AlphaFoldDB" id="A0A0P8WMM6"/>
<feature type="region of interest" description="Involved in 23S rRNA binding" evidence="5">
    <location>
        <begin position="406"/>
        <end position="481"/>
    </location>
</feature>
<feature type="short sequence motif" description="Q motif" evidence="6">
    <location>
        <begin position="4"/>
        <end position="32"/>
    </location>
</feature>
<comment type="similarity">
    <text evidence="5">Belongs to the DEAD box helicase family. DbpA subfamily.</text>
</comment>
<keyword evidence="4 5" id="KW-0067">ATP-binding</keyword>
<evidence type="ECO:0000313" key="10">
    <source>
        <dbReference type="EMBL" id="KPU43747.1"/>
    </source>
</evidence>
<dbReference type="GO" id="GO:0005524">
    <property type="term" value="F:ATP binding"/>
    <property type="evidence" value="ECO:0007669"/>
    <property type="project" value="UniProtKB-UniRule"/>
</dbReference>
<keyword evidence="3 5" id="KW-0347">Helicase</keyword>
<keyword evidence="5" id="KW-0694">RNA-binding</keyword>
<dbReference type="GO" id="GO:0034458">
    <property type="term" value="F:3'-5' RNA helicase activity"/>
    <property type="evidence" value="ECO:0007669"/>
    <property type="project" value="UniProtKB-UniRule"/>
</dbReference>
<comment type="catalytic activity">
    <reaction evidence="5">
        <text>ATP + H2O = ADP + phosphate + H(+)</text>
        <dbReference type="Rhea" id="RHEA:13065"/>
        <dbReference type="ChEBI" id="CHEBI:15377"/>
        <dbReference type="ChEBI" id="CHEBI:15378"/>
        <dbReference type="ChEBI" id="CHEBI:30616"/>
        <dbReference type="ChEBI" id="CHEBI:43474"/>
        <dbReference type="ChEBI" id="CHEBI:456216"/>
        <dbReference type="EC" id="3.6.4.13"/>
    </reaction>
</comment>
<dbReference type="PANTHER" id="PTHR47959">
    <property type="entry name" value="ATP-DEPENDENT RNA HELICASE RHLE-RELATED"/>
    <property type="match status" value="1"/>
</dbReference>
<feature type="domain" description="DEAD-box RNA helicase Q" evidence="9">
    <location>
        <begin position="4"/>
        <end position="32"/>
    </location>
</feature>
<comment type="subcellular location">
    <subcellularLocation>
        <location evidence="5">Cytoplasm</location>
    </subcellularLocation>
</comment>
<dbReference type="PROSITE" id="PS00039">
    <property type="entry name" value="DEAD_ATP_HELICASE"/>
    <property type="match status" value="1"/>
</dbReference>
<dbReference type="InterPro" id="IPR001650">
    <property type="entry name" value="Helicase_C-like"/>
</dbReference>
<accession>A0A0P8WMM6</accession>
<dbReference type="InterPro" id="IPR014001">
    <property type="entry name" value="Helicase_ATP-bd"/>
</dbReference>
<dbReference type="InterPro" id="IPR027417">
    <property type="entry name" value="P-loop_NTPase"/>
</dbReference>
<evidence type="ECO:0000259" key="7">
    <source>
        <dbReference type="PROSITE" id="PS51192"/>
    </source>
</evidence>
<dbReference type="PROSITE" id="PS51194">
    <property type="entry name" value="HELICASE_CTER"/>
    <property type="match status" value="1"/>
</dbReference>
<dbReference type="PATRIC" id="fig|36849.3.peg.2760"/>
<dbReference type="OrthoDB" id="9805696at2"/>
<dbReference type="CDD" id="cd00268">
    <property type="entry name" value="DEADc"/>
    <property type="match status" value="1"/>
</dbReference>
<feature type="domain" description="Helicase C-terminal" evidence="8">
    <location>
        <begin position="231"/>
        <end position="381"/>
    </location>
</feature>
<gene>
    <name evidence="10" type="primary">dbpA_2</name>
    <name evidence="5" type="synonym">dbpA</name>
    <name evidence="10" type="ORF">OXPF_26070</name>
</gene>
<organism evidence="10 11">
    <name type="scientific">Oxobacter pfennigii</name>
    <dbReference type="NCBI Taxonomy" id="36849"/>
    <lineage>
        <taxon>Bacteria</taxon>
        <taxon>Bacillati</taxon>
        <taxon>Bacillota</taxon>
        <taxon>Clostridia</taxon>
        <taxon>Eubacteriales</taxon>
        <taxon>Clostridiaceae</taxon>
        <taxon>Oxobacter</taxon>
    </lineage>
</organism>
<dbReference type="Proteomes" id="UP000050326">
    <property type="component" value="Unassembled WGS sequence"/>
</dbReference>
<dbReference type="GO" id="GO:0003723">
    <property type="term" value="F:RNA binding"/>
    <property type="evidence" value="ECO:0007669"/>
    <property type="project" value="UniProtKB-UniRule"/>
</dbReference>
<dbReference type="InterPro" id="IPR044742">
    <property type="entry name" value="DEAD/DEAH_RhlB"/>
</dbReference>
<keyword evidence="5" id="KW-0690">Ribosome biogenesis</keyword>
<dbReference type="InterPro" id="IPR005580">
    <property type="entry name" value="DbpA/CsdA_RNA-bd_dom"/>
</dbReference>
<evidence type="ECO:0000256" key="3">
    <source>
        <dbReference type="ARBA" id="ARBA00022806"/>
    </source>
</evidence>
<dbReference type="EC" id="3.6.4.13" evidence="5"/>
<feature type="domain" description="Helicase ATP-binding" evidence="7">
    <location>
        <begin position="35"/>
        <end position="205"/>
    </location>
</feature>
<comment type="caution">
    <text evidence="10">The sequence shown here is derived from an EMBL/GenBank/DDBJ whole genome shotgun (WGS) entry which is preliminary data.</text>
</comment>
<dbReference type="InterPro" id="IPR011545">
    <property type="entry name" value="DEAD/DEAH_box_helicase_dom"/>
</dbReference>
<keyword evidence="2 5" id="KW-0378">Hydrolase</keyword>
<dbReference type="PROSITE" id="PS51195">
    <property type="entry name" value="Q_MOTIF"/>
    <property type="match status" value="1"/>
</dbReference>
<evidence type="ECO:0000256" key="6">
    <source>
        <dbReference type="PROSITE-ProRule" id="PRU00552"/>
    </source>
</evidence>
<keyword evidence="1 5" id="KW-0547">Nucleotide-binding</keyword>
<evidence type="ECO:0000256" key="4">
    <source>
        <dbReference type="ARBA" id="ARBA00022840"/>
    </source>
</evidence>
<dbReference type="Pfam" id="PF03880">
    <property type="entry name" value="DbpA"/>
    <property type="match status" value="1"/>
</dbReference>
<evidence type="ECO:0000256" key="2">
    <source>
        <dbReference type="ARBA" id="ARBA00022801"/>
    </source>
</evidence>
<reference evidence="10 11" key="1">
    <citation type="submission" date="2015-09" db="EMBL/GenBank/DDBJ databases">
        <title>Genome sequence of Oxobacter pfennigii DSM 3222.</title>
        <authorList>
            <person name="Poehlein A."/>
            <person name="Bengelsdorf F.R."/>
            <person name="Schiel-Bengelsdorf B."/>
            <person name="Duerre P."/>
            <person name="Daniel R."/>
        </authorList>
    </citation>
    <scope>NUCLEOTIDE SEQUENCE [LARGE SCALE GENOMIC DNA]</scope>
    <source>
        <strain evidence="10 11">DSM 3222</strain>
    </source>
</reference>
<evidence type="ECO:0000256" key="5">
    <source>
        <dbReference type="HAMAP-Rule" id="MF_00965"/>
    </source>
</evidence>
<dbReference type="Pfam" id="PF00271">
    <property type="entry name" value="Helicase_C"/>
    <property type="match status" value="1"/>
</dbReference>
<dbReference type="SUPFAM" id="SSF52540">
    <property type="entry name" value="P-loop containing nucleoside triphosphate hydrolases"/>
    <property type="match status" value="1"/>
</dbReference>
<dbReference type="SMART" id="SM00490">
    <property type="entry name" value="HELICc"/>
    <property type="match status" value="1"/>
</dbReference>
<keyword evidence="11" id="KW-1185">Reference proteome</keyword>
<dbReference type="GO" id="GO:0005829">
    <property type="term" value="C:cytosol"/>
    <property type="evidence" value="ECO:0007669"/>
    <property type="project" value="TreeGrafter"/>
</dbReference>
<dbReference type="PANTHER" id="PTHR47959:SF1">
    <property type="entry name" value="ATP-DEPENDENT RNA HELICASE DBPA"/>
    <property type="match status" value="1"/>
</dbReference>
<evidence type="ECO:0000259" key="8">
    <source>
        <dbReference type="PROSITE" id="PS51194"/>
    </source>
</evidence>
<protein>
    <recommendedName>
        <fullName evidence="5">ATP-dependent RNA helicase DbpA</fullName>
        <ecNumber evidence="5">3.6.4.13</ecNumber>
    </recommendedName>
</protein>
<dbReference type="STRING" id="36849.OXPF_26070"/>
<sequence>MDEKSFKYYGLSPEILESLRKLEYKEPTKVQVQVIPQVLEGRDVIVRSQTGSGKTASFGIPVCEKIKTEFKDPQALILTPTRELCVQVKEDISNIGRLKRIRCAAVFGKQPYDEQTRELKQRVHIIAGTPGRVIDHIERGNIITGSIKYLIIDEADKMLNMGFIGQIETIISLIPKERITLLFSATLPDKVRYLCDKYMHKPVSIEINHDVEIPEGIEQQWYKVSEDDKFDLLNRIFYIENPESSIIFCRTKENTDMLYKELKNRGYSCNAIHGGMLQNERLHKMQSFKKGEYRFLAATDIAARGLDIEDITHIINYDIPLEDESYVHRIGRTGRKGKKGKAITFVCPDEVDMLHKIEGYIGSEIQYKEIPSIEEAEKGKKAFNANTKYTQKIRADKGSMLSKDITKIYINAGKSKKIRTGDIVGAITSIDGVKVEDVGIIDLRDNLSYIDILNGKGDLVLEALQYTTVKGKTVRVQKAIK</sequence>
<comment type="function">
    <text evidence="5">DEAD-box RNA helicase involved in the assembly of the 50S ribosomal subunit. Has an RNA-dependent ATPase activity, which is specific for 23S rRNA, and a 3' to 5' RNA helicase activity that uses the energy of ATP hydrolysis to destabilize and unwind short rRNA duplexes.</text>
</comment>
<proteinExistence type="inferred from homology"/>
<dbReference type="HAMAP" id="MF_00965">
    <property type="entry name" value="DEAD_helicase_DbpA"/>
    <property type="match status" value="1"/>
</dbReference>
<comment type="domain">
    <text evidence="5">Contains an N-terminal domain that binds non-specifically to RNA and a C-terminal domain that binds specifically and tightly to hairpin 92 of 23S rRNA.</text>
</comment>
<dbReference type="SMART" id="SM00487">
    <property type="entry name" value="DEXDc"/>
    <property type="match status" value="1"/>
</dbReference>